<dbReference type="EMBL" id="HG996474">
    <property type="protein sequence ID" value="CAG1835677.1"/>
    <property type="molecule type" value="Genomic_DNA"/>
</dbReference>
<dbReference type="OMA" id="RFMFASY"/>
<reference evidence="1" key="1">
    <citation type="submission" date="2021-03" db="EMBL/GenBank/DDBJ databases">
        <authorList>
            <consortium name="Genoscope - CEA"/>
            <person name="William W."/>
        </authorList>
    </citation>
    <scope>NUCLEOTIDE SEQUENCE</scope>
    <source>
        <strain evidence="1">Doubled-haploid Pahang</strain>
    </source>
</reference>
<dbReference type="PANTHER" id="PTHR47213:SF1">
    <property type="entry name" value="OS07G0567300 PROTEIN"/>
    <property type="match status" value="1"/>
</dbReference>
<reference evidence="2" key="2">
    <citation type="submission" date="2021-05" db="UniProtKB">
        <authorList>
            <consortium name="EnsemblPlants"/>
        </authorList>
    </citation>
    <scope>IDENTIFICATION</scope>
    <source>
        <strain evidence="2">subsp. malaccensis</strain>
    </source>
</reference>
<keyword evidence="3" id="KW-1185">Reference proteome</keyword>
<organism evidence="2 3">
    <name type="scientific">Musa acuminata subsp. malaccensis</name>
    <name type="common">Wild banana</name>
    <name type="synonym">Musa malaccensis</name>
    <dbReference type="NCBI Taxonomy" id="214687"/>
    <lineage>
        <taxon>Eukaryota</taxon>
        <taxon>Viridiplantae</taxon>
        <taxon>Streptophyta</taxon>
        <taxon>Embryophyta</taxon>
        <taxon>Tracheophyta</taxon>
        <taxon>Spermatophyta</taxon>
        <taxon>Magnoliopsida</taxon>
        <taxon>Liliopsida</taxon>
        <taxon>Zingiberales</taxon>
        <taxon>Musaceae</taxon>
        <taxon>Musa</taxon>
    </lineage>
</organism>
<gene>
    <name evidence="1" type="ORF">GSMUA_236880.1</name>
</gene>
<dbReference type="InParanoid" id="A0A804KL81"/>
<evidence type="ECO:0000313" key="2">
    <source>
        <dbReference type="EnsemblPlants" id="Ma09_p18920.1"/>
    </source>
</evidence>
<evidence type="ECO:0000313" key="1">
    <source>
        <dbReference type="EMBL" id="CAG1835677.1"/>
    </source>
</evidence>
<dbReference type="PANTHER" id="PTHR47213">
    <property type="entry name" value="OS07G0567300 PROTEIN"/>
    <property type="match status" value="1"/>
</dbReference>
<evidence type="ECO:0000313" key="3">
    <source>
        <dbReference type="Proteomes" id="UP000012960"/>
    </source>
</evidence>
<dbReference type="InterPro" id="IPR044789">
    <property type="entry name" value="Put_A1-4-GlycosylTfrase_plant"/>
</dbReference>
<dbReference type="EnsemblPlants" id="Ma09_t18920.1">
    <property type="protein sequence ID" value="Ma09_p18920.1"/>
    <property type="gene ID" value="Ma09_g18920"/>
</dbReference>
<protein>
    <submittedName>
        <fullName evidence="1">(wild Malaysian banana) hypothetical protein</fullName>
    </submittedName>
</protein>
<proteinExistence type="predicted"/>
<dbReference type="Gramene" id="Ma09_t18920.1">
    <property type="protein sequence ID" value="Ma09_p18920.1"/>
    <property type="gene ID" value="Ma09_g18920"/>
</dbReference>
<dbReference type="Proteomes" id="UP000012960">
    <property type="component" value="Unplaced"/>
</dbReference>
<accession>A0A804KL81</accession>
<sequence length="87" mass="10438">MHRSSLRFMFASYDRVTQLFKWMLCRYHAEPADEFERAEQEDLFRRTLHESVAFHFWNGSTCALVPEPSSLVDKLLNQYRLHCLDVL</sequence>
<dbReference type="AlphaFoldDB" id="A0A804KL81"/>
<name>A0A804KL81_MUSAM</name>